<dbReference type="EMBL" id="JAPEVG010000070">
    <property type="protein sequence ID" value="KAJ8487962.1"/>
    <property type="molecule type" value="Genomic_DNA"/>
</dbReference>
<dbReference type="Pfam" id="PF14327">
    <property type="entry name" value="CSTF2_hinge"/>
    <property type="match status" value="1"/>
</dbReference>
<proteinExistence type="predicted"/>
<dbReference type="InterPro" id="IPR025742">
    <property type="entry name" value="CSTF2_hinge"/>
</dbReference>
<dbReference type="InterPro" id="IPR000504">
    <property type="entry name" value="RRM_dom"/>
</dbReference>
<evidence type="ECO:0000313" key="7">
    <source>
        <dbReference type="Proteomes" id="UP001215151"/>
    </source>
</evidence>
<comment type="caution">
    <text evidence="6">The sequence shown here is derived from an EMBL/GenBank/DDBJ whole genome shotgun (WGS) entry which is preliminary data.</text>
</comment>
<evidence type="ECO:0000256" key="1">
    <source>
        <dbReference type="ARBA" id="ARBA00004123"/>
    </source>
</evidence>
<keyword evidence="7" id="KW-1185">Reference proteome</keyword>
<gene>
    <name evidence="6" type="ORF">ONZ51_g3845</name>
</gene>
<keyword evidence="3" id="KW-0694">RNA-binding</keyword>
<feature type="compositionally biased region" description="Low complexity" evidence="4">
    <location>
        <begin position="304"/>
        <end position="313"/>
    </location>
</feature>
<keyword evidence="2" id="KW-0539">Nucleus</keyword>
<feature type="compositionally biased region" description="Pro residues" evidence="4">
    <location>
        <begin position="275"/>
        <end position="303"/>
    </location>
</feature>
<dbReference type="InterPro" id="IPR012677">
    <property type="entry name" value="Nucleotide-bd_a/b_plait_sf"/>
</dbReference>
<dbReference type="InterPro" id="IPR038192">
    <property type="entry name" value="CSTF_C_sf"/>
</dbReference>
<dbReference type="AlphaFoldDB" id="A0AAD7XCN2"/>
<evidence type="ECO:0000259" key="5">
    <source>
        <dbReference type="PROSITE" id="PS50102"/>
    </source>
</evidence>
<dbReference type="PROSITE" id="PS50102">
    <property type="entry name" value="RRM"/>
    <property type="match status" value="1"/>
</dbReference>
<dbReference type="PANTHER" id="PTHR45735:SF2">
    <property type="entry name" value="CLEAVAGE STIMULATION FACTOR SUBUNIT 2"/>
    <property type="match status" value="1"/>
</dbReference>
<dbReference type="GO" id="GO:0003729">
    <property type="term" value="F:mRNA binding"/>
    <property type="evidence" value="ECO:0007669"/>
    <property type="project" value="TreeGrafter"/>
</dbReference>
<dbReference type="SUPFAM" id="SSF54928">
    <property type="entry name" value="RNA-binding domain, RBD"/>
    <property type="match status" value="1"/>
</dbReference>
<dbReference type="GO" id="GO:0005847">
    <property type="term" value="C:mRNA cleavage and polyadenylation specificity factor complex"/>
    <property type="evidence" value="ECO:0007669"/>
    <property type="project" value="TreeGrafter"/>
</dbReference>
<dbReference type="SMART" id="SM00360">
    <property type="entry name" value="RRM"/>
    <property type="match status" value="1"/>
</dbReference>
<dbReference type="PANTHER" id="PTHR45735">
    <property type="entry name" value="CLEAVAGE STIMULATION FACTOR SUBUNIT 2"/>
    <property type="match status" value="1"/>
</dbReference>
<dbReference type="Proteomes" id="UP001215151">
    <property type="component" value="Unassembled WGS sequence"/>
</dbReference>
<dbReference type="Gene3D" id="3.30.70.330">
    <property type="match status" value="1"/>
</dbReference>
<accession>A0AAD7XCN2</accession>
<feature type="compositionally biased region" description="Basic and acidic residues" evidence="4">
    <location>
        <begin position="96"/>
        <end position="127"/>
    </location>
</feature>
<dbReference type="InterPro" id="IPR035979">
    <property type="entry name" value="RBD_domain_sf"/>
</dbReference>
<name>A0AAD7XCN2_9APHY</name>
<feature type="compositionally biased region" description="Pro residues" evidence="4">
    <location>
        <begin position="327"/>
        <end position="343"/>
    </location>
</feature>
<evidence type="ECO:0000313" key="6">
    <source>
        <dbReference type="EMBL" id="KAJ8487962.1"/>
    </source>
</evidence>
<comment type="subcellular location">
    <subcellularLocation>
        <location evidence="1">Nucleus</location>
    </subcellularLocation>
</comment>
<dbReference type="Gene3D" id="1.10.20.70">
    <property type="entry name" value="Transcription termination and cleavage factor, C-terminal domain"/>
    <property type="match status" value="1"/>
</dbReference>
<evidence type="ECO:0000256" key="4">
    <source>
        <dbReference type="SAM" id="MobiDB-lite"/>
    </source>
</evidence>
<feature type="domain" description="RRM" evidence="5">
    <location>
        <begin position="3"/>
        <end position="81"/>
    </location>
</feature>
<feature type="compositionally biased region" description="Pro residues" evidence="4">
    <location>
        <begin position="241"/>
        <end position="267"/>
    </location>
</feature>
<organism evidence="6 7">
    <name type="scientific">Trametes cubensis</name>
    <dbReference type="NCBI Taxonomy" id="1111947"/>
    <lineage>
        <taxon>Eukaryota</taxon>
        <taxon>Fungi</taxon>
        <taxon>Dikarya</taxon>
        <taxon>Basidiomycota</taxon>
        <taxon>Agaricomycotina</taxon>
        <taxon>Agaricomycetes</taxon>
        <taxon>Polyporales</taxon>
        <taxon>Polyporaceae</taxon>
        <taxon>Trametes</taxon>
    </lineage>
</organism>
<feature type="region of interest" description="Disordered" evidence="4">
    <location>
        <begin position="222"/>
        <end position="346"/>
    </location>
</feature>
<evidence type="ECO:0000256" key="2">
    <source>
        <dbReference type="ARBA" id="ARBA00023242"/>
    </source>
</evidence>
<evidence type="ECO:0000256" key="3">
    <source>
        <dbReference type="PROSITE-ProRule" id="PRU00176"/>
    </source>
</evidence>
<dbReference type="Gene3D" id="1.25.40.630">
    <property type="match status" value="1"/>
</dbReference>
<dbReference type="InterPro" id="IPR026896">
    <property type="entry name" value="CSTF_C"/>
</dbReference>
<dbReference type="Pfam" id="PF00076">
    <property type="entry name" value="RRM_1"/>
    <property type="match status" value="1"/>
</dbReference>
<dbReference type="CDD" id="cd12398">
    <property type="entry name" value="RRM_CSTF2_RNA15_like"/>
    <property type="match status" value="1"/>
</dbReference>
<sequence>MSKVVFVGNVPYNMAEDQLIDVFKSVGQVVGLRLVFDRDTGKPKGYGFCEFADHETALSAVRNLNGQEIGGRPLRIDLADSDPFLEGKTTVRGEIIDGGETRAQWRERHERERHDRHDRDDHRHGKGSDPNAFLASLPKGVPLPPGSNALDAISHVLASTDPSQILEVLAQMKAFVITHPEQARALLVAHPQLGYALFQALLLHKIVDPAVLNRMLAATGASVPPAAAPPPAAPQVHQPAPYMPPPVPMQQQQPPPMYPSAIPPPSQTPVHHSTPPVPPNIYSQPPPQMQAPPYYRPPPPPAAMPSVPQHLQQPAPPHLPVQHPMSAQPPPPAMHSSVPPPAQQPAMPEFDPTQRDMLLQVLRLTTEQLNTLPPTEREQIMQLRRQFGVGA</sequence>
<protein>
    <recommendedName>
        <fullName evidence="5">RRM domain-containing protein</fullName>
    </recommendedName>
</protein>
<reference evidence="6" key="1">
    <citation type="submission" date="2022-11" db="EMBL/GenBank/DDBJ databases">
        <title>Genome Sequence of Cubamyces cubensis.</title>
        <authorList>
            <person name="Buettner E."/>
        </authorList>
    </citation>
    <scope>NUCLEOTIDE SEQUENCE</scope>
    <source>
        <strain evidence="6">MPL-01</strain>
    </source>
</reference>
<dbReference type="Pfam" id="PF14304">
    <property type="entry name" value="CSTF_C"/>
    <property type="match status" value="1"/>
</dbReference>
<dbReference type="GO" id="GO:0031124">
    <property type="term" value="P:mRNA 3'-end processing"/>
    <property type="evidence" value="ECO:0007669"/>
    <property type="project" value="InterPro"/>
</dbReference>
<feature type="region of interest" description="Disordered" evidence="4">
    <location>
        <begin position="96"/>
        <end position="133"/>
    </location>
</feature>